<proteinExistence type="predicted"/>
<name>E8U7R2_DEIML</name>
<evidence type="ECO:0000313" key="3">
    <source>
        <dbReference type="Proteomes" id="UP000008635"/>
    </source>
</evidence>
<keyword evidence="1" id="KW-1133">Transmembrane helix</keyword>
<dbReference type="KEGG" id="dmr:Deima_1452"/>
<dbReference type="AlphaFoldDB" id="E8U7R2"/>
<dbReference type="HOGENOM" id="CLU_128738_4_1_0"/>
<accession>E8U7R2</accession>
<reference evidence="2 3" key="1">
    <citation type="journal article" date="2011" name="Stand. Genomic Sci.">
        <title>Complete genome sequence of Deinococcus maricopensis type strain (LB-34).</title>
        <authorList>
            <person name="Pukall R."/>
            <person name="Zeytun A."/>
            <person name="Lucas S."/>
            <person name="Lapidus A."/>
            <person name="Hammon N."/>
            <person name="Deshpande S."/>
            <person name="Nolan M."/>
            <person name="Cheng J.F."/>
            <person name="Pitluck S."/>
            <person name="Liolios K."/>
            <person name="Pagani I."/>
            <person name="Mikhailova N."/>
            <person name="Ivanova N."/>
            <person name="Mavromatis K."/>
            <person name="Pati A."/>
            <person name="Tapia R."/>
            <person name="Han C."/>
            <person name="Goodwin L."/>
            <person name="Chen A."/>
            <person name="Palaniappan K."/>
            <person name="Land M."/>
            <person name="Hauser L."/>
            <person name="Chang Y.J."/>
            <person name="Jeffries C.D."/>
            <person name="Brambilla E.M."/>
            <person name="Rohde M."/>
            <person name="Goker M."/>
            <person name="Detter J.C."/>
            <person name="Woyke T."/>
            <person name="Bristow J."/>
            <person name="Eisen J.A."/>
            <person name="Markowitz V."/>
            <person name="Hugenholtz P."/>
            <person name="Kyrpides N.C."/>
            <person name="Klenk H.P."/>
        </authorList>
    </citation>
    <scope>NUCLEOTIDE SEQUENCE [LARGE SCALE GENOMIC DNA]</scope>
    <source>
        <strain evidence="3">DSM 21211 / LMG 22137 / NRRL B-23946 / LB-34</strain>
    </source>
</reference>
<sequence precursor="true">MTTPASRATLPLAALFITAGTLHFLRPAFFDAIVPPPLPARPATLLSGAAELTGGLGLLYRPTRRAASVGLMALLVAVFPANVYMTLHPERFPQLPVWALWARLPLQLPLLWWAYRAGRR</sequence>
<protein>
    <recommendedName>
        <fullName evidence="4">DoxX family protein</fullName>
    </recommendedName>
</protein>
<dbReference type="PANTHER" id="PTHR36974:SF1">
    <property type="entry name" value="DOXX FAMILY MEMBRANE PROTEIN"/>
    <property type="match status" value="1"/>
</dbReference>
<feature type="transmembrane region" description="Helical" evidence="1">
    <location>
        <begin position="66"/>
        <end position="85"/>
    </location>
</feature>
<dbReference type="eggNOG" id="COG4270">
    <property type="taxonomic scope" value="Bacteria"/>
</dbReference>
<reference evidence="3" key="2">
    <citation type="submission" date="2011-01" db="EMBL/GenBank/DDBJ databases">
        <title>The complete genome of Deinococcus maricopensis DSM 21211.</title>
        <authorList>
            <consortium name="US DOE Joint Genome Institute (JGI-PGF)"/>
            <person name="Lucas S."/>
            <person name="Copeland A."/>
            <person name="Lapidus A."/>
            <person name="Goodwin L."/>
            <person name="Pitluck S."/>
            <person name="Kyrpides N."/>
            <person name="Mavromatis K."/>
            <person name="Pagani I."/>
            <person name="Ivanova N."/>
            <person name="Ovchinnikova G."/>
            <person name="Zeytun A."/>
            <person name="Detter J.C."/>
            <person name="Han C."/>
            <person name="Land M."/>
            <person name="Hauser L."/>
            <person name="Markowitz V."/>
            <person name="Cheng J.-F."/>
            <person name="Hugenholtz P."/>
            <person name="Woyke T."/>
            <person name="Wu D."/>
            <person name="Pukall R."/>
            <person name="Gehrich-Schroeter G."/>
            <person name="Brambilla E."/>
            <person name="Klenk H.-P."/>
            <person name="Eisen J.A."/>
        </authorList>
    </citation>
    <scope>NUCLEOTIDE SEQUENCE [LARGE SCALE GENOMIC DNA]</scope>
    <source>
        <strain evidence="3">DSM 21211 / LMG 22137 / NRRL B-23946 / LB-34</strain>
    </source>
</reference>
<feature type="transmembrane region" description="Helical" evidence="1">
    <location>
        <begin position="97"/>
        <end position="115"/>
    </location>
</feature>
<dbReference type="OrthoDB" id="327939at2"/>
<dbReference type="PANTHER" id="PTHR36974">
    <property type="entry name" value="MEMBRANE PROTEIN-RELATED"/>
    <property type="match status" value="1"/>
</dbReference>
<keyword evidence="1" id="KW-0812">Transmembrane</keyword>
<organism evidence="2 3">
    <name type="scientific">Deinococcus maricopensis (strain DSM 21211 / LMG 22137 / NRRL B-23946 / LB-34)</name>
    <dbReference type="NCBI Taxonomy" id="709986"/>
    <lineage>
        <taxon>Bacteria</taxon>
        <taxon>Thermotogati</taxon>
        <taxon>Deinococcota</taxon>
        <taxon>Deinococci</taxon>
        <taxon>Deinococcales</taxon>
        <taxon>Deinococcaceae</taxon>
        <taxon>Deinococcus</taxon>
    </lineage>
</organism>
<keyword evidence="1" id="KW-0472">Membrane</keyword>
<dbReference type="STRING" id="709986.Deima_1452"/>
<evidence type="ECO:0000256" key="1">
    <source>
        <dbReference type="SAM" id="Phobius"/>
    </source>
</evidence>
<gene>
    <name evidence="2" type="ordered locus">Deima_1452</name>
</gene>
<evidence type="ECO:0000313" key="2">
    <source>
        <dbReference type="EMBL" id="ADV67101.1"/>
    </source>
</evidence>
<feature type="transmembrane region" description="Helical" evidence="1">
    <location>
        <begin position="40"/>
        <end position="59"/>
    </location>
</feature>
<evidence type="ECO:0008006" key="4">
    <source>
        <dbReference type="Google" id="ProtNLM"/>
    </source>
</evidence>
<dbReference type="EMBL" id="CP002454">
    <property type="protein sequence ID" value="ADV67101.1"/>
    <property type="molecule type" value="Genomic_DNA"/>
</dbReference>
<dbReference type="RefSeq" id="WP_013556606.1">
    <property type="nucleotide sequence ID" value="NC_014958.1"/>
</dbReference>
<keyword evidence="3" id="KW-1185">Reference proteome</keyword>
<dbReference type="Proteomes" id="UP000008635">
    <property type="component" value="Chromosome"/>
</dbReference>